<reference evidence="8 9" key="1">
    <citation type="journal article" date="2018" name="Genome Biol. Evol.">
        <title>Multiple Roots of Fruiting Body Formation in Amoebozoa.</title>
        <authorList>
            <person name="Hillmann F."/>
            <person name="Forbes G."/>
            <person name="Novohradska S."/>
            <person name="Ferling I."/>
            <person name="Riege K."/>
            <person name="Groth M."/>
            <person name="Westermann M."/>
            <person name="Marz M."/>
            <person name="Spaller T."/>
            <person name="Winckler T."/>
            <person name="Schaap P."/>
            <person name="Glockner G."/>
        </authorList>
    </citation>
    <scope>NUCLEOTIDE SEQUENCE [LARGE SCALE GENOMIC DNA]</scope>
    <source>
        <strain evidence="8 9">Jena</strain>
    </source>
</reference>
<protein>
    <submittedName>
        <fullName evidence="8">DnaJ</fullName>
    </submittedName>
</protein>
<accession>A0A2P6NWF9</accession>
<keyword evidence="9" id="KW-1185">Reference proteome</keyword>
<proteinExistence type="predicted"/>
<evidence type="ECO:0000256" key="5">
    <source>
        <dbReference type="ARBA" id="ARBA00023242"/>
    </source>
</evidence>
<evidence type="ECO:0000259" key="7">
    <source>
        <dbReference type="PROSITE" id="PS50076"/>
    </source>
</evidence>
<dbReference type="SMART" id="SM00271">
    <property type="entry name" value="DnaJ"/>
    <property type="match status" value="1"/>
</dbReference>
<dbReference type="PROSITE" id="PS50076">
    <property type="entry name" value="DNAJ_2"/>
    <property type="match status" value="1"/>
</dbReference>
<dbReference type="CDD" id="cd06257">
    <property type="entry name" value="DnaJ"/>
    <property type="match status" value="1"/>
</dbReference>
<dbReference type="InterPro" id="IPR001623">
    <property type="entry name" value="DnaJ_domain"/>
</dbReference>
<dbReference type="EMBL" id="MDYQ01000012">
    <property type="protein sequence ID" value="PRP88293.1"/>
    <property type="molecule type" value="Genomic_DNA"/>
</dbReference>
<dbReference type="Pfam" id="PF00226">
    <property type="entry name" value="DnaJ"/>
    <property type="match status" value="1"/>
</dbReference>
<dbReference type="GO" id="GO:0000390">
    <property type="term" value="P:spliceosomal complex disassembly"/>
    <property type="evidence" value="ECO:0007669"/>
    <property type="project" value="TreeGrafter"/>
</dbReference>
<feature type="compositionally biased region" description="Basic and acidic residues" evidence="6">
    <location>
        <begin position="114"/>
        <end position="142"/>
    </location>
</feature>
<dbReference type="InParanoid" id="A0A2P6NWF9"/>
<evidence type="ECO:0000256" key="3">
    <source>
        <dbReference type="ARBA" id="ARBA00022490"/>
    </source>
</evidence>
<evidence type="ECO:0000313" key="8">
    <source>
        <dbReference type="EMBL" id="PRP88293.1"/>
    </source>
</evidence>
<dbReference type="STRING" id="1890364.A0A2P6NWF9"/>
<name>A0A2P6NWF9_9EUKA</name>
<dbReference type="PANTHER" id="PTHR44313:SF1">
    <property type="entry name" value="DNAJ HOMOLOG SUBFAMILY C MEMBER 17"/>
    <property type="match status" value="1"/>
</dbReference>
<keyword evidence="5" id="KW-0539">Nucleus</keyword>
<evidence type="ECO:0000256" key="4">
    <source>
        <dbReference type="ARBA" id="ARBA00023186"/>
    </source>
</evidence>
<dbReference type="InterPro" id="IPR012677">
    <property type="entry name" value="Nucleotide-bd_a/b_plait_sf"/>
</dbReference>
<evidence type="ECO:0000256" key="6">
    <source>
        <dbReference type="SAM" id="MobiDB-lite"/>
    </source>
</evidence>
<dbReference type="GO" id="GO:0005681">
    <property type="term" value="C:spliceosomal complex"/>
    <property type="evidence" value="ECO:0007669"/>
    <property type="project" value="TreeGrafter"/>
</dbReference>
<feature type="region of interest" description="Disordered" evidence="6">
    <location>
        <begin position="83"/>
        <end position="159"/>
    </location>
</feature>
<evidence type="ECO:0000256" key="1">
    <source>
        <dbReference type="ARBA" id="ARBA00004123"/>
    </source>
</evidence>
<keyword evidence="4" id="KW-0143">Chaperone</keyword>
<dbReference type="GO" id="GO:0005737">
    <property type="term" value="C:cytoplasm"/>
    <property type="evidence" value="ECO:0007669"/>
    <property type="project" value="UniProtKB-SubCell"/>
</dbReference>
<dbReference type="InterPro" id="IPR035979">
    <property type="entry name" value="RBD_domain_sf"/>
</dbReference>
<dbReference type="GO" id="GO:0003676">
    <property type="term" value="F:nucleic acid binding"/>
    <property type="evidence" value="ECO:0007669"/>
    <property type="project" value="InterPro"/>
</dbReference>
<organism evidence="8 9">
    <name type="scientific">Planoprotostelium fungivorum</name>
    <dbReference type="NCBI Taxonomy" id="1890364"/>
    <lineage>
        <taxon>Eukaryota</taxon>
        <taxon>Amoebozoa</taxon>
        <taxon>Evosea</taxon>
        <taxon>Variosea</taxon>
        <taxon>Cavosteliida</taxon>
        <taxon>Cavosteliaceae</taxon>
        <taxon>Planoprotostelium</taxon>
    </lineage>
</organism>
<feature type="compositionally biased region" description="Basic and acidic residues" evidence="6">
    <location>
        <begin position="91"/>
        <end position="107"/>
    </location>
</feature>
<dbReference type="Proteomes" id="UP000241769">
    <property type="component" value="Unassembled WGS sequence"/>
</dbReference>
<dbReference type="SUPFAM" id="SSF46565">
    <property type="entry name" value="Chaperone J-domain"/>
    <property type="match status" value="1"/>
</dbReference>
<keyword evidence="3" id="KW-0963">Cytoplasm</keyword>
<evidence type="ECO:0000313" key="9">
    <source>
        <dbReference type="Proteomes" id="UP000241769"/>
    </source>
</evidence>
<dbReference type="SUPFAM" id="SSF54928">
    <property type="entry name" value="RNA-binding domain, RBD"/>
    <property type="match status" value="1"/>
</dbReference>
<dbReference type="Gene3D" id="1.10.287.110">
    <property type="entry name" value="DnaJ domain"/>
    <property type="match status" value="1"/>
</dbReference>
<comment type="subcellular location">
    <subcellularLocation>
        <location evidence="2">Cytoplasm</location>
    </subcellularLocation>
    <subcellularLocation>
        <location evidence="1">Nucleus</location>
    </subcellularLocation>
</comment>
<feature type="domain" description="J" evidence="7">
    <location>
        <begin position="11"/>
        <end position="76"/>
    </location>
</feature>
<dbReference type="AlphaFoldDB" id="A0A2P6NWF9"/>
<sequence>MSALTFDKDEDYYGILEIEMTATTEEIKKAYRKVSIKYHPDKVKGDAKLIEKFHLAKKASQILTDEGLRSGYDAVLEARLKAKQRTAAMSDRSRKVKEDLEEREREHAKRQKRQEKAESDVMDEIDRLKKERQRRKEEKESWADQWASNAPKEKDKKSDAPLPILKASWNDAVGSYSKERLNYFFSMFGDVQHIVIQGSAALITFSNIHSALAASFMTQMGDTNNPLKVSWPEKRPKDVKESSMTAAFGLLPKPTMSMEEFQSFERMVLDKLVKAAEA</sequence>
<dbReference type="OrthoDB" id="10250354at2759"/>
<evidence type="ECO:0000256" key="2">
    <source>
        <dbReference type="ARBA" id="ARBA00004496"/>
    </source>
</evidence>
<dbReference type="InterPro" id="IPR036869">
    <property type="entry name" value="J_dom_sf"/>
</dbReference>
<comment type="caution">
    <text evidence="8">The sequence shown here is derived from an EMBL/GenBank/DDBJ whole genome shotgun (WGS) entry which is preliminary data.</text>
</comment>
<dbReference type="PANTHER" id="PTHR44313">
    <property type="entry name" value="DNAJ HOMOLOG SUBFAMILY C MEMBER 17"/>
    <property type="match status" value="1"/>
</dbReference>
<dbReference type="PRINTS" id="PR00625">
    <property type="entry name" value="JDOMAIN"/>
</dbReference>
<dbReference type="InterPro" id="IPR052094">
    <property type="entry name" value="Pre-mRNA-splicing_ERAD"/>
</dbReference>
<gene>
    <name evidence="8" type="ORF">PROFUN_03402</name>
</gene>
<dbReference type="Gene3D" id="3.30.70.330">
    <property type="match status" value="1"/>
</dbReference>